<evidence type="ECO:0000313" key="2">
    <source>
        <dbReference type="Proteomes" id="UP001567538"/>
    </source>
</evidence>
<dbReference type="AlphaFoldDB" id="A0ABD1HSR3"/>
<proteinExistence type="predicted"/>
<organism evidence="1 2">
    <name type="scientific">Salvia divinorum</name>
    <name type="common">Maria pastora</name>
    <name type="synonym">Diviner's sage</name>
    <dbReference type="NCBI Taxonomy" id="28513"/>
    <lineage>
        <taxon>Eukaryota</taxon>
        <taxon>Viridiplantae</taxon>
        <taxon>Streptophyta</taxon>
        <taxon>Embryophyta</taxon>
        <taxon>Tracheophyta</taxon>
        <taxon>Spermatophyta</taxon>
        <taxon>Magnoliopsida</taxon>
        <taxon>eudicotyledons</taxon>
        <taxon>Gunneridae</taxon>
        <taxon>Pentapetalae</taxon>
        <taxon>asterids</taxon>
        <taxon>lamiids</taxon>
        <taxon>Lamiales</taxon>
        <taxon>Lamiaceae</taxon>
        <taxon>Nepetoideae</taxon>
        <taxon>Mentheae</taxon>
        <taxon>Salviinae</taxon>
        <taxon>Salvia</taxon>
        <taxon>Salvia subgen. Calosphace</taxon>
    </lineage>
</organism>
<sequence length="177" mass="20106">MELEINWSSSTMFSPSFRKKAASMVSEPSILGGGKWLEAQFEETMNGFERMATSLLKLHREQEAGWRRMEAKFDELKKLLLDLRFPSKGQSMTTVDEDSGSLESQLELPKFSGNMEIQKSTDFDRYESSKIADDGVEHHISVRHEEMYMELEVSKLELAHTTGNLMIVSMSIGVSTV</sequence>
<gene>
    <name evidence="1" type="ORF">AAHA92_09860</name>
</gene>
<evidence type="ECO:0000313" key="1">
    <source>
        <dbReference type="EMBL" id="KAL1559525.1"/>
    </source>
</evidence>
<dbReference type="EMBL" id="JBEAFC010000004">
    <property type="protein sequence ID" value="KAL1559525.1"/>
    <property type="molecule type" value="Genomic_DNA"/>
</dbReference>
<reference evidence="1 2" key="1">
    <citation type="submission" date="2024-06" db="EMBL/GenBank/DDBJ databases">
        <title>A chromosome level genome sequence of Diviner's sage (Salvia divinorum).</title>
        <authorList>
            <person name="Ford S.A."/>
            <person name="Ro D.-K."/>
            <person name="Ness R.W."/>
            <person name="Phillips M.A."/>
        </authorList>
    </citation>
    <scope>NUCLEOTIDE SEQUENCE [LARGE SCALE GENOMIC DNA]</scope>
    <source>
        <strain evidence="1">SAF-2024a</strain>
        <tissue evidence="1">Leaf</tissue>
    </source>
</reference>
<name>A0ABD1HSR3_SALDI</name>
<protein>
    <submittedName>
        <fullName evidence="1">Uncharacterized protein</fullName>
    </submittedName>
</protein>
<keyword evidence="2" id="KW-1185">Reference proteome</keyword>
<accession>A0ABD1HSR3</accession>
<dbReference type="Proteomes" id="UP001567538">
    <property type="component" value="Unassembled WGS sequence"/>
</dbReference>
<comment type="caution">
    <text evidence="1">The sequence shown here is derived from an EMBL/GenBank/DDBJ whole genome shotgun (WGS) entry which is preliminary data.</text>
</comment>